<gene>
    <name evidence="2" type="ORF">KV203_01955</name>
</gene>
<dbReference type="Proteomes" id="UP000887023">
    <property type="component" value="Chromosome"/>
</dbReference>
<dbReference type="EMBL" id="CP079105">
    <property type="protein sequence ID" value="QXQ14224.1"/>
    <property type="molecule type" value="Genomic_DNA"/>
</dbReference>
<evidence type="ECO:0000313" key="3">
    <source>
        <dbReference type="Proteomes" id="UP000887023"/>
    </source>
</evidence>
<reference evidence="2" key="1">
    <citation type="submission" date="2021-07" db="EMBL/GenBank/DDBJ databases">
        <title>Candidatus Kaistella beijingensis sp. nov. isolated from a municipal wastewater treatment plant is involved in sludge foaming.</title>
        <authorList>
            <person name="Song Y."/>
            <person name="Liu S.-J."/>
        </authorList>
    </citation>
    <scope>NUCLEOTIDE SEQUENCE</scope>
    <source>
        <strain evidence="2">DSM 43998</strain>
    </source>
</reference>
<accession>A0ABX8SB49</accession>
<keyword evidence="3" id="KW-1185">Reference proteome</keyword>
<keyword evidence="1" id="KW-0472">Membrane</keyword>
<feature type="transmembrane region" description="Helical" evidence="1">
    <location>
        <begin position="66"/>
        <end position="88"/>
    </location>
</feature>
<keyword evidence="1" id="KW-1133">Transmembrane helix</keyword>
<feature type="transmembrane region" description="Helical" evidence="1">
    <location>
        <begin position="7"/>
        <end position="27"/>
    </location>
</feature>
<dbReference type="Pfam" id="PF10825">
    <property type="entry name" value="DUF2752"/>
    <property type="match status" value="1"/>
</dbReference>
<organism evidence="2 3">
    <name type="scientific">Skermania pinensis</name>
    <dbReference type="NCBI Taxonomy" id="39122"/>
    <lineage>
        <taxon>Bacteria</taxon>
        <taxon>Bacillati</taxon>
        <taxon>Actinomycetota</taxon>
        <taxon>Actinomycetes</taxon>
        <taxon>Mycobacteriales</taxon>
        <taxon>Gordoniaceae</taxon>
        <taxon>Skermania</taxon>
    </lineage>
</organism>
<keyword evidence="1" id="KW-0812">Transmembrane</keyword>
<sequence length="135" mass="14410">MQTRCRTLTGPVSAAVGGAAVLLVLHVRDPHVSGSYGYCPFRLLTGWWCPGCGGLRAVHDLTDGQLVAALGENALALPALLVAAVVWVRHVRAIWRDDQTPIRAPSTDLVLAVSALCVAFAVFRNTPWGQWLAPS</sequence>
<proteinExistence type="predicted"/>
<feature type="transmembrane region" description="Helical" evidence="1">
    <location>
        <begin position="109"/>
        <end position="126"/>
    </location>
</feature>
<name>A0ABX8SB49_9ACTN</name>
<evidence type="ECO:0000256" key="1">
    <source>
        <dbReference type="SAM" id="Phobius"/>
    </source>
</evidence>
<dbReference type="InterPro" id="IPR021215">
    <property type="entry name" value="DUF2752"/>
</dbReference>
<protein>
    <submittedName>
        <fullName evidence="2">DUF2752 domain-containing protein</fullName>
    </submittedName>
</protein>
<evidence type="ECO:0000313" key="2">
    <source>
        <dbReference type="EMBL" id="QXQ14224.1"/>
    </source>
</evidence>